<feature type="transmembrane region" description="Helical" evidence="1">
    <location>
        <begin position="12"/>
        <end position="32"/>
    </location>
</feature>
<keyword evidence="1" id="KW-0812">Transmembrane</keyword>
<evidence type="ECO:0000256" key="1">
    <source>
        <dbReference type="SAM" id="Phobius"/>
    </source>
</evidence>
<dbReference type="Proteomes" id="UP000326500">
    <property type="component" value="Unassembled WGS sequence"/>
</dbReference>
<keyword evidence="1" id="KW-1133">Transmembrane helix</keyword>
<keyword evidence="1" id="KW-0472">Membrane</keyword>
<name>A0A1G8ZI05_9EURY</name>
<organism evidence="2 3">
    <name type="scientific">Methanoculleus thermophilus</name>
    <dbReference type="NCBI Taxonomy" id="2200"/>
    <lineage>
        <taxon>Archaea</taxon>
        <taxon>Methanobacteriati</taxon>
        <taxon>Methanobacteriota</taxon>
        <taxon>Stenosarchaea group</taxon>
        <taxon>Methanomicrobia</taxon>
        <taxon>Methanomicrobiales</taxon>
        <taxon>Methanomicrobiaceae</taxon>
        <taxon>Methanoculleus</taxon>
    </lineage>
</organism>
<dbReference type="AlphaFoldDB" id="A0A1G8ZI05"/>
<evidence type="ECO:0000313" key="2">
    <source>
        <dbReference type="EMBL" id="SDK14224.1"/>
    </source>
</evidence>
<sequence length="180" mass="18674">MNSVSYPRIAPFLAILVAICVGVAIGVGFVVLDQPVAPSDPATEHDATVLLTHLQSDISTVLEALDGRLSHVAFGDTGLSESTTRGVPVNLNWSDLEIVCGTLPDADGGIVAADPAFDIDGQSPEDQDHALTSEVFPEVIVTTPVFSGEEPSSGATPVTFSLYDLLDGIADPAANDTTTR</sequence>
<protein>
    <submittedName>
        <fullName evidence="2">Uncharacterized protein</fullName>
    </submittedName>
</protein>
<keyword evidence="3" id="KW-1185">Reference proteome</keyword>
<dbReference type="EMBL" id="FNFT01000004">
    <property type="protein sequence ID" value="SDK14224.1"/>
    <property type="molecule type" value="Genomic_DNA"/>
</dbReference>
<accession>A0A1G8ZI05</accession>
<gene>
    <name evidence="2" type="ORF">SAMN04488571_104169</name>
</gene>
<proteinExistence type="predicted"/>
<reference evidence="2 3" key="1">
    <citation type="submission" date="2016-10" db="EMBL/GenBank/DDBJ databases">
        <authorList>
            <person name="Varghese N."/>
            <person name="Submissions S."/>
        </authorList>
    </citation>
    <scope>NUCLEOTIDE SEQUENCE [LARGE SCALE GENOMIC DNA]</scope>
    <source>
        <strain evidence="2 3">DSM 2373</strain>
    </source>
</reference>
<evidence type="ECO:0000313" key="3">
    <source>
        <dbReference type="Proteomes" id="UP000326500"/>
    </source>
</evidence>